<gene>
    <name evidence="3" type="ORF">H9868_01060</name>
</gene>
<dbReference type="Pfam" id="PF02517">
    <property type="entry name" value="Rce1-like"/>
    <property type="match status" value="1"/>
</dbReference>
<dbReference type="GO" id="GO:0080120">
    <property type="term" value="P:CAAX-box protein maturation"/>
    <property type="evidence" value="ECO:0007669"/>
    <property type="project" value="UniProtKB-ARBA"/>
</dbReference>
<dbReference type="GO" id="GO:0004175">
    <property type="term" value="F:endopeptidase activity"/>
    <property type="evidence" value="ECO:0007669"/>
    <property type="project" value="UniProtKB-ARBA"/>
</dbReference>
<dbReference type="InterPro" id="IPR052710">
    <property type="entry name" value="CAAX_protease"/>
</dbReference>
<evidence type="ECO:0000313" key="3">
    <source>
        <dbReference type="EMBL" id="HIW93107.1"/>
    </source>
</evidence>
<feature type="transmembrane region" description="Helical" evidence="1">
    <location>
        <begin position="196"/>
        <end position="215"/>
    </location>
</feature>
<keyword evidence="1" id="KW-0812">Transmembrane</keyword>
<comment type="caution">
    <text evidence="3">The sequence shown here is derived from an EMBL/GenBank/DDBJ whole genome shotgun (WGS) entry which is preliminary data.</text>
</comment>
<feature type="transmembrane region" description="Helical" evidence="1">
    <location>
        <begin position="144"/>
        <end position="164"/>
    </location>
</feature>
<dbReference type="InterPro" id="IPR003675">
    <property type="entry name" value="Rce1/LyrA-like_dom"/>
</dbReference>
<organism evidence="3 4">
    <name type="scientific">Candidatus Flavonifractor merdipullorum</name>
    <dbReference type="NCBI Taxonomy" id="2838590"/>
    <lineage>
        <taxon>Bacteria</taxon>
        <taxon>Bacillati</taxon>
        <taxon>Bacillota</taxon>
        <taxon>Clostridia</taxon>
        <taxon>Eubacteriales</taxon>
        <taxon>Oscillospiraceae</taxon>
        <taxon>Flavonifractor</taxon>
    </lineage>
</organism>
<accession>A0A9D1RSR8</accession>
<dbReference type="PANTHER" id="PTHR36435:SF1">
    <property type="entry name" value="CAAX AMINO TERMINAL PROTEASE FAMILY PROTEIN"/>
    <property type="match status" value="1"/>
</dbReference>
<evidence type="ECO:0000259" key="2">
    <source>
        <dbReference type="Pfam" id="PF02517"/>
    </source>
</evidence>
<feature type="transmembrane region" description="Helical" evidence="1">
    <location>
        <begin position="36"/>
        <end position="55"/>
    </location>
</feature>
<dbReference type="Proteomes" id="UP000824192">
    <property type="component" value="Unassembled WGS sequence"/>
</dbReference>
<keyword evidence="3" id="KW-0482">Metalloprotease</keyword>
<name>A0A9D1RSR8_9FIRM</name>
<feature type="transmembrane region" description="Helical" evidence="1">
    <location>
        <begin position="170"/>
        <end position="189"/>
    </location>
</feature>
<dbReference type="GO" id="GO:0008237">
    <property type="term" value="F:metallopeptidase activity"/>
    <property type="evidence" value="ECO:0007669"/>
    <property type="project" value="UniProtKB-KW"/>
</dbReference>
<keyword evidence="3" id="KW-0378">Hydrolase</keyword>
<keyword evidence="1" id="KW-1133">Transmembrane helix</keyword>
<sequence>MFRGWVFFALYLTVFPALMGTVQRFSMEELPVAETNVVYYLLCAVMAFLVFWTFLRKGFDLLLDRLPENLFAFAVGLAAAVGLWFLIRLIPLPVINPNTMSYPEQFALSPAATVVILVVLMPMVEEVLFRGMLFGNARRYSRVFAYVLAVPVYAVYCVWQFVYAYGVIDWWYLLLAIQYLPMSLALCWCYERSESIWSAIFLHMAINGVMLYTSLAV</sequence>
<keyword evidence="1" id="KW-0472">Membrane</keyword>
<proteinExistence type="predicted"/>
<evidence type="ECO:0000256" key="1">
    <source>
        <dbReference type="SAM" id="Phobius"/>
    </source>
</evidence>
<dbReference type="AlphaFoldDB" id="A0A9D1RSR8"/>
<feature type="transmembrane region" description="Helical" evidence="1">
    <location>
        <begin position="107"/>
        <end position="124"/>
    </location>
</feature>
<reference evidence="3" key="2">
    <citation type="submission" date="2021-04" db="EMBL/GenBank/DDBJ databases">
        <authorList>
            <person name="Gilroy R."/>
        </authorList>
    </citation>
    <scope>NUCLEOTIDE SEQUENCE</scope>
    <source>
        <strain evidence="3">ChiGjej6B6-1540</strain>
    </source>
</reference>
<feature type="domain" description="CAAX prenyl protease 2/Lysostaphin resistance protein A-like" evidence="2">
    <location>
        <begin position="110"/>
        <end position="208"/>
    </location>
</feature>
<reference evidence="3" key="1">
    <citation type="journal article" date="2021" name="PeerJ">
        <title>Extensive microbial diversity within the chicken gut microbiome revealed by metagenomics and culture.</title>
        <authorList>
            <person name="Gilroy R."/>
            <person name="Ravi A."/>
            <person name="Getino M."/>
            <person name="Pursley I."/>
            <person name="Horton D.L."/>
            <person name="Alikhan N.F."/>
            <person name="Baker D."/>
            <person name="Gharbi K."/>
            <person name="Hall N."/>
            <person name="Watson M."/>
            <person name="Adriaenssens E.M."/>
            <person name="Foster-Nyarko E."/>
            <person name="Jarju S."/>
            <person name="Secka A."/>
            <person name="Antonio M."/>
            <person name="Oren A."/>
            <person name="Chaudhuri R.R."/>
            <person name="La Ragione R."/>
            <person name="Hildebrand F."/>
            <person name="Pallen M.J."/>
        </authorList>
    </citation>
    <scope>NUCLEOTIDE SEQUENCE</scope>
    <source>
        <strain evidence="3">ChiGjej6B6-1540</strain>
    </source>
</reference>
<keyword evidence="3" id="KW-0645">Protease</keyword>
<feature type="transmembrane region" description="Helical" evidence="1">
    <location>
        <begin position="67"/>
        <end position="87"/>
    </location>
</feature>
<dbReference type="PANTHER" id="PTHR36435">
    <property type="entry name" value="SLR1288 PROTEIN"/>
    <property type="match status" value="1"/>
</dbReference>
<evidence type="ECO:0000313" key="4">
    <source>
        <dbReference type="Proteomes" id="UP000824192"/>
    </source>
</evidence>
<dbReference type="EMBL" id="DXGA01000023">
    <property type="protein sequence ID" value="HIW93107.1"/>
    <property type="molecule type" value="Genomic_DNA"/>
</dbReference>
<protein>
    <submittedName>
        <fullName evidence="3">CPBP family intramembrane metalloprotease</fullName>
    </submittedName>
</protein>